<feature type="transmembrane region" description="Helical" evidence="1">
    <location>
        <begin position="592"/>
        <end position="612"/>
    </location>
</feature>
<feature type="domain" description="NACHT" evidence="2">
    <location>
        <begin position="139"/>
        <end position="297"/>
    </location>
</feature>
<gene>
    <name evidence="3" type="ORF">CLV43_119101</name>
</gene>
<evidence type="ECO:0000313" key="4">
    <source>
        <dbReference type="Proteomes" id="UP000239494"/>
    </source>
</evidence>
<evidence type="ECO:0000313" key="3">
    <source>
        <dbReference type="EMBL" id="PRY33791.1"/>
    </source>
</evidence>
<evidence type="ECO:0000256" key="1">
    <source>
        <dbReference type="SAM" id="Phobius"/>
    </source>
</evidence>
<dbReference type="EMBL" id="PVTF01000019">
    <property type="protein sequence ID" value="PRY33791.1"/>
    <property type="molecule type" value="Genomic_DNA"/>
</dbReference>
<dbReference type="AlphaFoldDB" id="A0A2T0SK58"/>
<dbReference type="Pfam" id="PF05729">
    <property type="entry name" value="NACHT"/>
    <property type="match status" value="1"/>
</dbReference>
<keyword evidence="1" id="KW-1133">Transmembrane helix</keyword>
<dbReference type="InterPro" id="IPR027417">
    <property type="entry name" value="P-loop_NTPase"/>
</dbReference>
<dbReference type="InterPro" id="IPR007111">
    <property type="entry name" value="NACHT_NTPase"/>
</dbReference>
<dbReference type="SUPFAM" id="SSF52540">
    <property type="entry name" value="P-loop containing nucleoside triphosphate hydrolases"/>
    <property type="match status" value="1"/>
</dbReference>
<keyword evidence="1" id="KW-0812">Transmembrane</keyword>
<dbReference type="Proteomes" id="UP000239494">
    <property type="component" value="Unassembled WGS sequence"/>
</dbReference>
<accession>A0A2T0SK58</accession>
<feature type="transmembrane region" description="Helical" evidence="1">
    <location>
        <begin position="480"/>
        <end position="501"/>
    </location>
</feature>
<reference evidence="3 4" key="1">
    <citation type="submission" date="2018-03" db="EMBL/GenBank/DDBJ databases">
        <title>Genomic Encyclopedia of Archaeal and Bacterial Type Strains, Phase II (KMG-II): from individual species to whole genera.</title>
        <authorList>
            <person name="Goeker M."/>
        </authorList>
    </citation>
    <scope>NUCLEOTIDE SEQUENCE [LARGE SCALE GENOMIC DNA]</scope>
    <source>
        <strain evidence="3 4">DSM 44720</strain>
    </source>
</reference>
<keyword evidence="1" id="KW-0472">Membrane</keyword>
<sequence>MTGSGNRSGLVYGVGAALCVAVAVGMGVRLIPQAKVGDVDPVSAVVALAALAVAFLSARQSARALRSAHPVAMEVAARLATEVQRREGQARTQLLGGQGRTIDVDFDFRSALAHDARHAEPVGRLNDVVAYYRALHPQRLVITGAPGAGKTVLALELALGLLTDREPGDAVPVRVSAAAWDTERPLRGWLIEHLVEAYLLTRSSAEALLDGGLILPVVDGLDEMDADQTPGYASRAARAVQALNAYQHGRDVAPLVLTCRSGQYQALREVRVWAHDAARVEIRAVDSAKAAQFIRSRVTDVTRWRPVLDTITDHPGAVLAVGLSTPWRLTLATTVYEQREPETGSYLRDPVALTRLSANSPELVRDHLLEHFIPAAVAAHMVAAELSEQCYPDHLVHQWLRVLASYLEHNARIGRTLGGVPLSGTDLVLHQLWPLAGVNRVRITVLAAFALIWLIATPILLVQVGIGFSVRQVVGAGSPMIGVVYMAYASWSELWPAPALINISKLRTRRGRRQFAGHLAGGLGFGLVIGLGLGPVIGLVSGLVFGLANGFMLGLTAGLVIGLTAGFVFGFVEGLADDRTAASWDPREIVKFDLAGGLVIGLVFGLVIGLVFAARLVFVPGLVFAVVVVVAFGLTFGLRFGLAGTRYVALLFCIRRPFTTRPLPWRLGQFLNWCYQAGLIRQAGIGYQFRHRELQHYLAHSPPQPAPSTR</sequence>
<comment type="caution">
    <text evidence="3">The sequence shown here is derived from an EMBL/GenBank/DDBJ whole genome shotgun (WGS) entry which is preliminary data.</text>
</comment>
<feature type="transmembrane region" description="Helical" evidence="1">
    <location>
        <begin position="618"/>
        <end position="638"/>
    </location>
</feature>
<protein>
    <submittedName>
        <fullName evidence="3">NACHT domain-containing protein</fullName>
    </submittedName>
</protein>
<proteinExistence type="predicted"/>
<feature type="transmembrane region" description="Helical" evidence="1">
    <location>
        <begin position="9"/>
        <end position="30"/>
    </location>
</feature>
<name>A0A2T0SK58_9PSEU</name>
<feature type="transmembrane region" description="Helical" evidence="1">
    <location>
        <begin position="522"/>
        <end position="545"/>
    </location>
</feature>
<feature type="transmembrane region" description="Helical" evidence="1">
    <location>
        <begin position="443"/>
        <end position="468"/>
    </location>
</feature>
<evidence type="ECO:0000259" key="2">
    <source>
        <dbReference type="Pfam" id="PF05729"/>
    </source>
</evidence>
<keyword evidence="4" id="KW-1185">Reference proteome</keyword>
<dbReference type="Gene3D" id="3.40.50.300">
    <property type="entry name" value="P-loop containing nucleotide triphosphate hydrolases"/>
    <property type="match status" value="1"/>
</dbReference>
<organism evidence="3 4">
    <name type="scientific">Umezawaea tangerina</name>
    <dbReference type="NCBI Taxonomy" id="84725"/>
    <lineage>
        <taxon>Bacteria</taxon>
        <taxon>Bacillati</taxon>
        <taxon>Actinomycetota</taxon>
        <taxon>Actinomycetes</taxon>
        <taxon>Pseudonocardiales</taxon>
        <taxon>Pseudonocardiaceae</taxon>
        <taxon>Umezawaea</taxon>
    </lineage>
</organism>
<feature type="transmembrane region" description="Helical" evidence="1">
    <location>
        <begin position="42"/>
        <end position="58"/>
    </location>
</feature>
<feature type="transmembrane region" description="Helical" evidence="1">
    <location>
        <begin position="551"/>
        <end position="572"/>
    </location>
</feature>